<gene>
    <name evidence="2" type="ORF">C451_03974</name>
</gene>
<evidence type="ECO:0000313" key="2">
    <source>
        <dbReference type="EMBL" id="EMA56120.1"/>
    </source>
</evidence>
<sequence>MTDYSDLDDEQIVTQHHHLRSMLSNTDGAKARIEMIQNGMDRTVKQPEYDDRNESIAEEIRDMEQTLNRIQALIERDMQAIEDRHEE</sequence>
<dbReference type="EMBL" id="AOMF01000091">
    <property type="protein sequence ID" value="EMA56120.1"/>
    <property type="molecule type" value="Genomic_DNA"/>
</dbReference>
<dbReference type="RefSeq" id="WP_007737886.1">
    <property type="nucleotide sequence ID" value="NZ_AOMF01000091.1"/>
</dbReference>
<evidence type="ECO:0000256" key="1">
    <source>
        <dbReference type="SAM" id="Coils"/>
    </source>
</evidence>
<evidence type="ECO:0000313" key="3">
    <source>
        <dbReference type="Proteomes" id="UP000011680"/>
    </source>
</evidence>
<keyword evidence="1" id="KW-0175">Coiled coil</keyword>
<keyword evidence="3" id="KW-1185">Reference proteome</keyword>
<protein>
    <submittedName>
        <fullName evidence="2">Uncharacterized protein</fullName>
    </submittedName>
</protein>
<organism evidence="2 3">
    <name type="scientific">Halococcus thailandensis JCM 13552</name>
    <dbReference type="NCBI Taxonomy" id="1227457"/>
    <lineage>
        <taxon>Archaea</taxon>
        <taxon>Methanobacteriati</taxon>
        <taxon>Methanobacteriota</taxon>
        <taxon>Stenosarchaea group</taxon>
        <taxon>Halobacteria</taxon>
        <taxon>Halobacteriales</taxon>
        <taxon>Halococcaceae</taxon>
        <taxon>Halococcus</taxon>
    </lineage>
</organism>
<feature type="coiled-coil region" evidence="1">
    <location>
        <begin position="53"/>
        <end position="80"/>
    </location>
</feature>
<dbReference type="Proteomes" id="UP000011680">
    <property type="component" value="Unassembled WGS sequence"/>
</dbReference>
<proteinExistence type="predicted"/>
<name>M0NHJ3_9EURY</name>
<dbReference type="PATRIC" id="fig|1227457.3.peg.714"/>
<dbReference type="AlphaFoldDB" id="M0NHJ3"/>
<reference evidence="2 3" key="1">
    <citation type="journal article" date="2014" name="PLoS Genet.">
        <title>Phylogenetically driven sequencing of extremely halophilic archaea reveals strategies for static and dynamic osmo-response.</title>
        <authorList>
            <person name="Becker E.A."/>
            <person name="Seitzer P.M."/>
            <person name="Tritt A."/>
            <person name="Larsen D."/>
            <person name="Krusor M."/>
            <person name="Yao A.I."/>
            <person name="Wu D."/>
            <person name="Madern D."/>
            <person name="Eisen J.A."/>
            <person name="Darling A.E."/>
            <person name="Facciotti M.T."/>
        </authorList>
    </citation>
    <scope>NUCLEOTIDE SEQUENCE [LARGE SCALE GENOMIC DNA]</scope>
    <source>
        <strain evidence="2 3">JCM 13552</strain>
    </source>
</reference>
<comment type="caution">
    <text evidence="2">The sequence shown here is derived from an EMBL/GenBank/DDBJ whole genome shotgun (WGS) entry which is preliminary data.</text>
</comment>
<accession>M0NHJ3</accession>